<reference evidence="1" key="1">
    <citation type="submission" date="2024-04" db="UniProtKB">
        <authorList>
            <consortium name="EnsemblMetazoa"/>
        </authorList>
    </citation>
    <scope>IDENTIFICATION</scope>
    <source>
        <strain evidence="1">EBRO</strain>
    </source>
</reference>
<evidence type="ECO:0000313" key="1">
    <source>
        <dbReference type="EnsemblMetazoa" id="ENSAATROPP001979"/>
    </source>
</evidence>
<sequence>MSAQDHCKVFGLWRDRHYLHSRHNQMIRVSRARFAHHIDFVVHIKLCTFLYKLFAIHTYLAVVKQGIYFIPGNAEASFQEKVSSQRVDCYLRCMAIFTTKQIIVRISRVLLRIIVIQIVRGTGTSLSLSGFL</sequence>
<dbReference type="Proteomes" id="UP000075880">
    <property type="component" value="Unassembled WGS sequence"/>
</dbReference>
<dbReference type="EnsemblMetazoa" id="ENSAATROPT002063">
    <property type="protein sequence ID" value="ENSAATROPP001979"/>
    <property type="gene ID" value="ENSAATROPG001612"/>
</dbReference>
<organism evidence="1 2">
    <name type="scientific">Anopheles atroparvus</name>
    <name type="common">European mosquito</name>
    <dbReference type="NCBI Taxonomy" id="41427"/>
    <lineage>
        <taxon>Eukaryota</taxon>
        <taxon>Metazoa</taxon>
        <taxon>Ecdysozoa</taxon>
        <taxon>Arthropoda</taxon>
        <taxon>Hexapoda</taxon>
        <taxon>Insecta</taxon>
        <taxon>Pterygota</taxon>
        <taxon>Neoptera</taxon>
        <taxon>Endopterygota</taxon>
        <taxon>Diptera</taxon>
        <taxon>Nematocera</taxon>
        <taxon>Culicoidea</taxon>
        <taxon>Culicidae</taxon>
        <taxon>Anophelinae</taxon>
        <taxon>Anopheles</taxon>
    </lineage>
</organism>
<protein>
    <submittedName>
        <fullName evidence="1">Uncharacterized protein</fullName>
    </submittedName>
</protein>
<name>A0AAG5CU02_ANOAO</name>
<accession>A0AAG5CU02</accession>
<dbReference type="AlphaFoldDB" id="A0AAG5CU02"/>
<proteinExistence type="predicted"/>
<keyword evidence="2" id="KW-1185">Reference proteome</keyword>
<evidence type="ECO:0000313" key="2">
    <source>
        <dbReference type="Proteomes" id="UP000075880"/>
    </source>
</evidence>